<dbReference type="Proteomes" id="UP000078387">
    <property type="component" value="Unassembled WGS sequence"/>
</dbReference>
<protein>
    <submittedName>
        <fullName evidence="1">Uncharacterized protein</fullName>
    </submittedName>
</protein>
<dbReference type="SUPFAM" id="SSF53067">
    <property type="entry name" value="Actin-like ATPase domain"/>
    <property type="match status" value="1"/>
</dbReference>
<gene>
    <name evidence="1" type="ORF">CL6EHI_054780</name>
</gene>
<dbReference type="Gene3D" id="3.90.640.10">
    <property type="entry name" value="Actin, Chain A, domain 4"/>
    <property type="match status" value="1"/>
</dbReference>
<sequence>MCLVFGLGGMLDTTILEKQGNGFNFKAIGSDVYFGGLYFNMNLMEFGMSKLKAINKTKAQRRIFKGSDCWIQRNIKKQLKYNLRKEVEKTKIELSINLYCELDISELLPKSNLYKIDDNVDYGYDYRSE</sequence>
<proteinExistence type="predicted"/>
<dbReference type="VEuPathDB" id="AmoebaDB:EHI_054780"/>
<evidence type="ECO:0000313" key="1">
    <source>
        <dbReference type="EMBL" id="GAT95502.1"/>
    </source>
</evidence>
<dbReference type="Gene3D" id="3.30.420.40">
    <property type="match status" value="1"/>
</dbReference>
<reference evidence="1 2" key="1">
    <citation type="submission" date="2016-05" db="EMBL/GenBank/DDBJ databases">
        <title>First whole genome sequencing of Entamoeba histolytica HM1:IMSS-clone-6.</title>
        <authorList>
            <person name="Mukherjee Avik.K."/>
            <person name="Izumyama S."/>
            <person name="Nakada-Tsukui K."/>
            <person name="Nozaki T."/>
        </authorList>
    </citation>
    <scope>NUCLEOTIDE SEQUENCE [LARGE SCALE GENOMIC DNA]</scope>
    <source>
        <strain evidence="1 2">HM1:IMSS clone 6</strain>
    </source>
</reference>
<accession>A0A5K1UV58</accession>
<evidence type="ECO:0000313" key="2">
    <source>
        <dbReference type="Proteomes" id="UP000078387"/>
    </source>
</evidence>
<dbReference type="InterPro" id="IPR043129">
    <property type="entry name" value="ATPase_NBD"/>
</dbReference>
<comment type="caution">
    <text evidence="1">The sequence shown here is derived from an EMBL/GenBank/DDBJ whole genome shotgun (WGS) entry which is preliminary data.</text>
</comment>
<dbReference type="VEuPathDB" id="AmoebaDB:KM1_317830"/>
<dbReference type="EMBL" id="BDEQ01000001">
    <property type="protein sequence ID" value="GAT95502.1"/>
    <property type="molecule type" value="Genomic_DNA"/>
</dbReference>
<dbReference type="AlphaFoldDB" id="A0A5K1UV58"/>
<name>A0A5K1UV58_ENTHI</name>
<organism evidence="1 2">
    <name type="scientific">Entamoeba histolytica</name>
    <dbReference type="NCBI Taxonomy" id="5759"/>
    <lineage>
        <taxon>Eukaryota</taxon>
        <taxon>Amoebozoa</taxon>
        <taxon>Evosea</taxon>
        <taxon>Archamoebae</taxon>
        <taxon>Mastigamoebida</taxon>
        <taxon>Entamoebidae</taxon>
        <taxon>Entamoeba</taxon>
    </lineage>
</organism>
<dbReference type="VEuPathDB" id="AmoebaDB:EHI5A_271980"/>